<dbReference type="EMBL" id="JBHTKR010000002">
    <property type="protein sequence ID" value="MFD1193839.1"/>
    <property type="molecule type" value="Genomic_DNA"/>
</dbReference>
<dbReference type="InterPro" id="IPR014586">
    <property type="entry name" value="UCP033909"/>
</dbReference>
<dbReference type="Gene3D" id="3.40.50.1820">
    <property type="entry name" value="alpha/beta hydrolase"/>
    <property type="match status" value="1"/>
</dbReference>
<protein>
    <submittedName>
        <fullName evidence="1">Alpha/beta hydrolase</fullName>
    </submittedName>
</protein>
<sequence length="377" mass="40932">MFFDVSDVRFKACVLLLVTSLAIAGCAPTERGMIGLAAEPQNDDAESILKKHEIFVITSRAPDSDPTILFSGKRSSEIGLAKLSVSVPPNHKPGEIEFPRSGIPSPAKHFTATDPAVFGSEGNFISALQAELNQRPAHNRNVLVFVHGYNTTLTEAVLRMGQFVEDSGYEGVPVLFSWASSGRLLDYVYDMNSVLIARDNLLRGAYLISKTNAKAVDLLSHSMGNLLTVEAMRQAKLDGTFNRTGRLRHIIMAAPDIDADLFRQQLAPFADNERQFYILISRDDNALSFSRFLARGVPRVGNDDVEDLAGLGVTILDLSEIDVNGSNHSKFSDSPEVVQLIGKRLSVDGLGNKNDSGSLLSSVLMLPIKVTAATLSQ</sequence>
<organism evidence="1 2">
    <name type="scientific">Seohaeicola saemankumensis</name>
    <dbReference type="NCBI Taxonomy" id="481181"/>
    <lineage>
        <taxon>Bacteria</taxon>
        <taxon>Pseudomonadati</taxon>
        <taxon>Pseudomonadota</taxon>
        <taxon>Alphaproteobacteria</taxon>
        <taxon>Rhodobacterales</taxon>
        <taxon>Roseobacteraceae</taxon>
        <taxon>Seohaeicola</taxon>
    </lineage>
</organism>
<dbReference type="GO" id="GO:0016787">
    <property type="term" value="F:hydrolase activity"/>
    <property type="evidence" value="ECO:0007669"/>
    <property type="project" value="UniProtKB-KW"/>
</dbReference>
<dbReference type="Pfam" id="PF05990">
    <property type="entry name" value="DUF900"/>
    <property type="match status" value="1"/>
</dbReference>
<dbReference type="PANTHER" id="PTHR36513:SF1">
    <property type="entry name" value="TRANSMEMBRANE PROTEIN"/>
    <property type="match status" value="1"/>
</dbReference>
<evidence type="ECO:0000313" key="1">
    <source>
        <dbReference type="EMBL" id="MFD1193839.1"/>
    </source>
</evidence>
<dbReference type="PIRSF" id="PIRSF033909">
    <property type="entry name" value="UCP033909"/>
    <property type="match status" value="1"/>
</dbReference>
<dbReference type="Proteomes" id="UP001597151">
    <property type="component" value="Unassembled WGS sequence"/>
</dbReference>
<evidence type="ECO:0000313" key="2">
    <source>
        <dbReference type="Proteomes" id="UP001597151"/>
    </source>
</evidence>
<proteinExistence type="predicted"/>
<name>A0ABW3T9E0_9RHOB</name>
<keyword evidence="1" id="KW-0378">Hydrolase</keyword>
<dbReference type="InterPro" id="IPR029058">
    <property type="entry name" value="AB_hydrolase_fold"/>
</dbReference>
<reference evidence="2" key="1">
    <citation type="journal article" date="2019" name="Int. J. Syst. Evol. Microbiol.">
        <title>The Global Catalogue of Microorganisms (GCM) 10K type strain sequencing project: providing services to taxonomists for standard genome sequencing and annotation.</title>
        <authorList>
            <consortium name="The Broad Institute Genomics Platform"/>
            <consortium name="The Broad Institute Genome Sequencing Center for Infectious Disease"/>
            <person name="Wu L."/>
            <person name="Ma J."/>
        </authorList>
    </citation>
    <scope>NUCLEOTIDE SEQUENCE [LARGE SCALE GENOMIC DNA]</scope>
    <source>
        <strain evidence="2">CCUG 55328</strain>
    </source>
</reference>
<accession>A0ABW3T9E0</accession>
<dbReference type="PANTHER" id="PTHR36513">
    <property type="entry name" value="ABC TRANSMEMBRANE TYPE-1 DOMAIN-CONTAINING PROTEIN"/>
    <property type="match status" value="1"/>
</dbReference>
<dbReference type="InterPro" id="IPR010297">
    <property type="entry name" value="DUF900_hydrolase"/>
</dbReference>
<dbReference type="SUPFAM" id="SSF53474">
    <property type="entry name" value="alpha/beta-Hydrolases"/>
    <property type="match status" value="1"/>
</dbReference>
<comment type="caution">
    <text evidence="1">The sequence shown here is derived from an EMBL/GenBank/DDBJ whole genome shotgun (WGS) entry which is preliminary data.</text>
</comment>
<gene>
    <name evidence="1" type="ORF">ACFQ3C_04065</name>
</gene>
<keyword evidence="2" id="KW-1185">Reference proteome</keyword>